<dbReference type="GO" id="GO:0020037">
    <property type="term" value="F:heme binding"/>
    <property type="evidence" value="ECO:0007669"/>
    <property type="project" value="InterPro"/>
</dbReference>
<dbReference type="GO" id="GO:0046872">
    <property type="term" value="F:metal ion binding"/>
    <property type="evidence" value="ECO:0007669"/>
    <property type="project" value="UniProtKB-KW"/>
</dbReference>
<organism evidence="7 8">
    <name type="scientific">Comamonas aquatica DA1877</name>
    <dbReference type="NCBI Taxonomy" id="1457173"/>
    <lineage>
        <taxon>Bacteria</taxon>
        <taxon>Pseudomonadati</taxon>
        <taxon>Pseudomonadota</taxon>
        <taxon>Betaproteobacteria</taxon>
        <taxon>Burkholderiales</taxon>
        <taxon>Comamonadaceae</taxon>
        <taxon>Comamonas</taxon>
    </lineage>
</organism>
<dbReference type="EMBL" id="JBOK01000036">
    <property type="protein sequence ID" value="EXU78537.1"/>
    <property type="molecule type" value="Genomic_DNA"/>
</dbReference>
<feature type="region of interest" description="Disordered" evidence="5">
    <location>
        <begin position="71"/>
        <end position="96"/>
    </location>
</feature>
<dbReference type="GO" id="GO:0009055">
    <property type="term" value="F:electron transfer activity"/>
    <property type="evidence" value="ECO:0007669"/>
    <property type="project" value="InterPro"/>
</dbReference>
<keyword evidence="2 4" id="KW-0479">Metal-binding</keyword>
<dbReference type="Gene3D" id="1.10.760.10">
    <property type="entry name" value="Cytochrome c-like domain"/>
    <property type="match status" value="1"/>
</dbReference>
<evidence type="ECO:0000256" key="2">
    <source>
        <dbReference type="ARBA" id="ARBA00022723"/>
    </source>
</evidence>
<dbReference type="RefSeq" id="WP_043387424.1">
    <property type="nucleotide sequence ID" value="NZ_JBOK01000036.1"/>
</dbReference>
<evidence type="ECO:0000256" key="5">
    <source>
        <dbReference type="SAM" id="MobiDB-lite"/>
    </source>
</evidence>
<accession>A0A014Q5S1</accession>
<evidence type="ECO:0000256" key="1">
    <source>
        <dbReference type="ARBA" id="ARBA00022617"/>
    </source>
</evidence>
<gene>
    <name evidence="7" type="ORF">AX13_12295</name>
</gene>
<dbReference type="Proteomes" id="UP000020766">
    <property type="component" value="Unassembled WGS sequence"/>
</dbReference>
<dbReference type="PANTHER" id="PTHR35008">
    <property type="entry name" value="BLL4482 PROTEIN-RELATED"/>
    <property type="match status" value="1"/>
</dbReference>
<evidence type="ECO:0000313" key="7">
    <source>
        <dbReference type="EMBL" id="EXU78537.1"/>
    </source>
</evidence>
<dbReference type="AlphaFoldDB" id="A0A014Q5S1"/>
<reference evidence="7 8" key="1">
    <citation type="submission" date="2014-01" db="EMBL/GenBank/DDBJ databases">
        <title>Interspecies Systems Biology Uncovers Metabolites Affecting C. elegans Gene Expression and Life History Traits.</title>
        <authorList>
            <person name="Watson E."/>
            <person name="Macneil L.T."/>
            <person name="Ritter A.D."/>
            <person name="Yilmaz L.S."/>
            <person name="Rosebrock A.P."/>
            <person name="Caudy A.A."/>
            <person name="Walhout A.J."/>
        </authorList>
    </citation>
    <scope>NUCLEOTIDE SEQUENCE [LARGE SCALE GENOMIC DNA]</scope>
    <source>
        <strain evidence="7 8">DA1877</strain>
    </source>
</reference>
<dbReference type="InterPro" id="IPR051459">
    <property type="entry name" value="Cytochrome_c-type_DH"/>
</dbReference>
<evidence type="ECO:0000313" key="8">
    <source>
        <dbReference type="Proteomes" id="UP000020766"/>
    </source>
</evidence>
<dbReference type="PROSITE" id="PS51007">
    <property type="entry name" value="CYTC"/>
    <property type="match status" value="1"/>
</dbReference>
<evidence type="ECO:0000256" key="3">
    <source>
        <dbReference type="ARBA" id="ARBA00023004"/>
    </source>
</evidence>
<dbReference type="SUPFAM" id="SSF46626">
    <property type="entry name" value="Cytochrome c"/>
    <property type="match status" value="1"/>
</dbReference>
<evidence type="ECO:0000256" key="4">
    <source>
        <dbReference type="PROSITE-ProRule" id="PRU00433"/>
    </source>
</evidence>
<dbReference type="GeneID" id="74938053"/>
<dbReference type="PATRIC" id="fig|1457173.3.peg.3598"/>
<dbReference type="STRING" id="225991.MA05_14170"/>
<sequence length="167" mass="18715">MKLKQLVWITTGLLALIATAAGSYFHLLKSAPPAVPPTRSLRPEDPQVLRLGAAIYAQQCAACHGVKGEGQPNWRDRGPDGLLPAPPHDPSGHTWHHPDEQLFAITKYGLAKLIEQPDYRTAMPVYDKVLSDDEIVAALSWIKSQWPLEVRRRHDVINSQYRKSLNR</sequence>
<keyword evidence="3 4" id="KW-0408">Iron</keyword>
<dbReference type="PANTHER" id="PTHR35008:SF4">
    <property type="entry name" value="BLL4482 PROTEIN"/>
    <property type="match status" value="1"/>
</dbReference>
<dbReference type="InterPro" id="IPR036909">
    <property type="entry name" value="Cyt_c-like_dom_sf"/>
</dbReference>
<feature type="domain" description="Cytochrome c" evidence="6">
    <location>
        <begin position="47"/>
        <end position="146"/>
    </location>
</feature>
<protein>
    <submittedName>
        <fullName evidence="7">Cytochrome C</fullName>
    </submittedName>
</protein>
<proteinExistence type="predicted"/>
<evidence type="ECO:0000259" key="6">
    <source>
        <dbReference type="PROSITE" id="PS51007"/>
    </source>
</evidence>
<keyword evidence="8" id="KW-1185">Reference proteome</keyword>
<dbReference type="Pfam" id="PF13442">
    <property type="entry name" value="Cytochrome_CBB3"/>
    <property type="match status" value="1"/>
</dbReference>
<comment type="caution">
    <text evidence="7">The sequence shown here is derived from an EMBL/GenBank/DDBJ whole genome shotgun (WGS) entry which is preliminary data.</text>
</comment>
<keyword evidence="1 4" id="KW-0349">Heme</keyword>
<dbReference type="InterPro" id="IPR009056">
    <property type="entry name" value="Cyt_c-like_dom"/>
</dbReference>
<name>A0A014Q5S1_9BURK</name>